<dbReference type="AlphaFoldDB" id="A0A6L2L4M8"/>
<feature type="region of interest" description="Disordered" evidence="1">
    <location>
        <begin position="161"/>
        <end position="181"/>
    </location>
</feature>
<comment type="caution">
    <text evidence="2">The sequence shown here is derived from an EMBL/GenBank/DDBJ whole genome shotgun (WGS) entry which is preliminary data.</text>
</comment>
<keyword evidence="2" id="KW-0695">RNA-directed DNA polymerase</keyword>
<protein>
    <submittedName>
        <fullName evidence="2">Reverse transcriptase domain-containing protein</fullName>
    </submittedName>
</protein>
<dbReference type="EMBL" id="BKCJ010003676">
    <property type="protein sequence ID" value="GEU56526.1"/>
    <property type="molecule type" value="Genomic_DNA"/>
</dbReference>
<evidence type="ECO:0000313" key="2">
    <source>
        <dbReference type="EMBL" id="GEU56526.1"/>
    </source>
</evidence>
<evidence type="ECO:0000256" key="1">
    <source>
        <dbReference type="SAM" id="MobiDB-lite"/>
    </source>
</evidence>
<feature type="region of interest" description="Disordered" evidence="1">
    <location>
        <begin position="103"/>
        <end position="138"/>
    </location>
</feature>
<sequence length="441" mass="49526">MITHSGPFPTALTSTVQNTVGKGNEISQENSDGPASDAALKEYYDKHYNQLLLILAEKIHQEKVQLEKLNAVKACPNFEKVSQCSEKKDGVQKDGEMCVPQARRQGEGKLDRSKTSIKEAFGTNKDRSKSKTGHTTHECMHLKRKIEEMVKIGKLSHLIKELKQKNRKDQEKTSKKGETSGKDKSLAILMVRKMGRRVLWLSKLRSGDISSIVYTWMEAPPHKSCMKTASIDSTHRKAESKKNPGSSINGLWNAQIPNDRRNGHIAKQHDHSTQVHDSLKLGAQQPVINQVIEEKIQVTIHLEYPKQTIAICSTLTEEGRKELCSLLRGNFDIFVGKPTNRTGVSQAQVKYPQRMSTRSTKENGSRTSKKGKILADFIVERPEDDSPDKPMEDEEELLDPWILFTNGSSCTDGSRAKLILTNPDGMEFTYALRFEATNNEA</sequence>
<organism evidence="2">
    <name type="scientific">Tanacetum cinerariifolium</name>
    <name type="common">Dalmatian daisy</name>
    <name type="synonym">Chrysanthemum cinerariifolium</name>
    <dbReference type="NCBI Taxonomy" id="118510"/>
    <lineage>
        <taxon>Eukaryota</taxon>
        <taxon>Viridiplantae</taxon>
        <taxon>Streptophyta</taxon>
        <taxon>Embryophyta</taxon>
        <taxon>Tracheophyta</taxon>
        <taxon>Spermatophyta</taxon>
        <taxon>Magnoliopsida</taxon>
        <taxon>eudicotyledons</taxon>
        <taxon>Gunneridae</taxon>
        <taxon>Pentapetalae</taxon>
        <taxon>asterids</taxon>
        <taxon>campanulids</taxon>
        <taxon>Asterales</taxon>
        <taxon>Asteraceae</taxon>
        <taxon>Asteroideae</taxon>
        <taxon>Anthemideae</taxon>
        <taxon>Anthemidinae</taxon>
        <taxon>Tanacetum</taxon>
    </lineage>
</organism>
<gene>
    <name evidence="2" type="ORF">Tci_028504</name>
</gene>
<accession>A0A6L2L4M8</accession>
<keyword evidence="2" id="KW-0808">Transferase</keyword>
<dbReference type="GO" id="GO:0003964">
    <property type="term" value="F:RNA-directed DNA polymerase activity"/>
    <property type="evidence" value="ECO:0007669"/>
    <property type="project" value="UniProtKB-KW"/>
</dbReference>
<reference evidence="2" key="1">
    <citation type="journal article" date="2019" name="Sci. Rep.">
        <title>Draft genome of Tanacetum cinerariifolium, the natural source of mosquito coil.</title>
        <authorList>
            <person name="Yamashiro T."/>
            <person name="Shiraishi A."/>
            <person name="Satake H."/>
            <person name="Nakayama K."/>
        </authorList>
    </citation>
    <scope>NUCLEOTIDE SEQUENCE</scope>
</reference>
<feature type="compositionally biased region" description="Basic and acidic residues" evidence="1">
    <location>
        <begin position="124"/>
        <end position="138"/>
    </location>
</feature>
<proteinExistence type="predicted"/>
<feature type="compositionally biased region" description="Basic and acidic residues" evidence="1">
    <location>
        <begin position="104"/>
        <end position="117"/>
    </location>
</feature>
<keyword evidence="2" id="KW-0548">Nucleotidyltransferase</keyword>
<name>A0A6L2L4M8_TANCI</name>